<name>A0A2C9ZI21_9ACTN</name>
<gene>
    <name evidence="1" type="ORF">CA982_23745</name>
</gene>
<proteinExistence type="predicted"/>
<organism evidence="1 2">
    <name type="scientific">Gordonia lacunae</name>
    <dbReference type="NCBI Taxonomy" id="417102"/>
    <lineage>
        <taxon>Bacteria</taxon>
        <taxon>Bacillati</taxon>
        <taxon>Actinomycetota</taxon>
        <taxon>Actinomycetes</taxon>
        <taxon>Mycobacteriales</taxon>
        <taxon>Gordoniaceae</taxon>
        <taxon>Gordonia</taxon>
    </lineage>
</organism>
<protein>
    <submittedName>
        <fullName evidence="1">Uncharacterized protein</fullName>
    </submittedName>
</protein>
<dbReference type="STRING" id="417102.CA982_23745"/>
<evidence type="ECO:0000313" key="2">
    <source>
        <dbReference type="Proteomes" id="UP000194632"/>
    </source>
</evidence>
<comment type="caution">
    <text evidence="1">The sequence shown here is derived from an EMBL/GenBank/DDBJ whole genome shotgun (WGS) entry which is preliminary data.</text>
</comment>
<dbReference type="Proteomes" id="UP000194632">
    <property type="component" value="Unassembled WGS sequence"/>
</dbReference>
<keyword evidence="2" id="KW-1185">Reference proteome</keyword>
<dbReference type="EMBL" id="NGFO01000042">
    <property type="protein sequence ID" value="OUC76041.1"/>
    <property type="molecule type" value="Genomic_DNA"/>
</dbReference>
<accession>A0A2C9ZI21</accession>
<reference evidence="1 2" key="1">
    <citation type="submission" date="2017-05" db="EMBL/GenBank/DDBJ databases">
        <title>Biotechnological potential of actinobacteria isolated from South African environments.</title>
        <authorList>
            <person name="Le Roes-Hill M."/>
            <person name="Prins A."/>
            <person name="Durrell K.A."/>
        </authorList>
    </citation>
    <scope>NUCLEOTIDE SEQUENCE [LARGE SCALE GENOMIC DNA]</scope>
    <source>
        <strain evidence="1">BS2</strain>
    </source>
</reference>
<dbReference type="AlphaFoldDB" id="A0A2C9ZI21"/>
<evidence type="ECO:0000313" key="1">
    <source>
        <dbReference type="EMBL" id="OUC76041.1"/>
    </source>
</evidence>
<sequence length="94" mass="9467">MCAPGGVTGTSTPYEIPDTMTGRYLLRAFGAALGRATAAILSPMIANAAPDHVTITPSVLRGGAGFGGLLFNAFDERNSLLTSTVVAVVAAAIT</sequence>